<dbReference type="EMBL" id="MT142008">
    <property type="protein sequence ID" value="QJA73178.1"/>
    <property type="molecule type" value="Genomic_DNA"/>
</dbReference>
<accession>A0A6M3JUY4</accession>
<reference evidence="1" key="1">
    <citation type="submission" date="2020-03" db="EMBL/GenBank/DDBJ databases">
        <title>The deep terrestrial virosphere.</title>
        <authorList>
            <person name="Holmfeldt K."/>
            <person name="Nilsson E."/>
            <person name="Simone D."/>
            <person name="Lopez-Fernandez M."/>
            <person name="Wu X."/>
            <person name="de Brujin I."/>
            <person name="Lundin D."/>
            <person name="Andersson A."/>
            <person name="Bertilsson S."/>
            <person name="Dopson M."/>
        </authorList>
    </citation>
    <scope>NUCLEOTIDE SEQUENCE</scope>
    <source>
        <strain evidence="1">MM415A02446</strain>
    </source>
</reference>
<dbReference type="AlphaFoldDB" id="A0A6M3JUY4"/>
<name>A0A6M3JUY4_9ZZZZ</name>
<organism evidence="1">
    <name type="scientific">viral metagenome</name>
    <dbReference type="NCBI Taxonomy" id="1070528"/>
    <lineage>
        <taxon>unclassified sequences</taxon>
        <taxon>metagenomes</taxon>
        <taxon>organismal metagenomes</taxon>
    </lineage>
</organism>
<evidence type="ECO:0000313" key="1">
    <source>
        <dbReference type="EMBL" id="QJA73178.1"/>
    </source>
</evidence>
<protein>
    <submittedName>
        <fullName evidence="1">Uncharacterized protein</fullName>
    </submittedName>
</protein>
<sequence>MSMEFMSGECIYPAPMVSEVERQKRLEEYRLNIYANGCIIEKEWRVHNPVFDEKGEKTTTKMKIRPIRTADELEFIKHTLAIPTKGEE</sequence>
<proteinExistence type="predicted"/>
<gene>
    <name evidence="1" type="ORF">MM415A02446_0005</name>
</gene>